<dbReference type="PROSITE" id="PS51670">
    <property type="entry name" value="SHKT"/>
    <property type="match status" value="1"/>
</dbReference>
<reference evidence="4 5" key="1">
    <citation type="submission" date="2023-08" db="EMBL/GenBank/DDBJ databases">
        <title>A Necator americanus chromosomal reference genome.</title>
        <authorList>
            <person name="Ilik V."/>
            <person name="Petrzelkova K.J."/>
            <person name="Pardy F."/>
            <person name="Fuh T."/>
            <person name="Niatou-Singa F.S."/>
            <person name="Gouil Q."/>
            <person name="Baker L."/>
            <person name="Ritchie M.E."/>
            <person name="Jex A.R."/>
            <person name="Gazzola D."/>
            <person name="Li H."/>
            <person name="Toshio Fujiwara R."/>
            <person name="Zhan B."/>
            <person name="Aroian R.V."/>
            <person name="Pafco B."/>
            <person name="Schwarz E.M."/>
        </authorList>
    </citation>
    <scope>NUCLEOTIDE SEQUENCE [LARGE SCALE GENOMIC DNA]</scope>
    <source>
        <strain evidence="4 5">Aroian</strain>
        <tissue evidence="4">Whole animal</tissue>
    </source>
</reference>
<evidence type="ECO:0000256" key="1">
    <source>
        <dbReference type="PROSITE-ProRule" id="PRU01005"/>
    </source>
</evidence>
<evidence type="ECO:0000256" key="2">
    <source>
        <dbReference type="SAM" id="SignalP"/>
    </source>
</evidence>
<dbReference type="EMBL" id="JAVFWL010000001">
    <property type="protein sequence ID" value="KAK6728160.1"/>
    <property type="molecule type" value="Genomic_DNA"/>
</dbReference>
<dbReference type="SMART" id="SM00254">
    <property type="entry name" value="ShKT"/>
    <property type="match status" value="3"/>
</dbReference>
<dbReference type="PANTHER" id="PTHR21724">
    <property type="entry name" value="SHKT DOMAIN-CONTAINING PROTEIN"/>
    <property type="match status" value="1"/>
</dbReference>
<proteinExistence type="predicted"/>
<comment type="caution">
    <text evidence="4">The sequence shown here is derived from an EMBL/GenBank/DDBJ whole genome shotgun (WGS) entry which is preliminary data.</text>
</comment>
<name>A0ABR1BSD9_NECAM</name>
<accession>A0ABR1BSD9</accession>
<evidence type="ECO:0000313" key="4">
    <source>
        <dbReference type="EMBL" id="KAK6728160.1"/>
    </source>
</evidence>
<sequence>MPFYLVAVLLFSNAFTKEDDDDEPLCKDRLLKSECAWFKQKNYCEGEDLAEFLETRCPKTCDICARLCKDRWRTEFCQIIKDKGNCAVTKATVRTMRANCTKTEHINMFLHLVAILLLINNFSSQDNPPPPKCVDTWKKEDCLWFKNKDYCERPDLKGFLYSRCARTCMYCRECIDRWRTEFCLMIKDKGICDLSIATRHTLAENCTKTCGYCKEVMESPPRRRLRPKRRRGPHRFWTKTTRARLAIDNGSWRLCIHSARAASTDADMVALLRAEECVKLHAIAVQGIKSSRSDTGKMNDAERVLKELNETGKRKGLRINRKKTQFMKNAHCEDGGVQLKGSQIVETSPYVYLGRSMNMKKDLKEELNRRTRSGWTAFALVKEATDQLMGEKLRAHLLDSTILSLLRSEEVDRHHCHV</sequence>
<dbReference type="Pfam" id="PF01549">
    <property type="entry name" value="ShK"/>
    <property type="match status" value="3"/>
</dbReference>
<keyword evidence="2" id="KW-0732">Signal</keyword>
<evidence type="ECO:0000313" key="5">
    <source>
        <dbReference type="Proteomes" id="UP001303046"/>
    </source>
</evidence>
<dbReference type="PANTHER" id="PTHR21724:SF109">
    <property type="entry name" value="SHKT DOMAIN-CONTAINING PROTEIN"/>
    <property type="match status" value="1"/>
</dbReference>
<feature type="chain" id="PRO_5046694372" description="ShKT domain-containing protein" evidence="2">
    <location>
        <begin position="17"/>
        <end position="418"/>
    </location>
</feature>
<organism evidence="4 5">
    <name type="scientific">Necator americanus</name>
    <name type="common">Human hookworm</name>
    <dbReference type="NCBI Taxonomy" id="51031"/>
    <lineage>
        <taxon>Eukaryota</taxon>
        <taxon>Metazoa</taxon>
        <taxon>Ecdysozoa</taxon>
        <taxon>Nematoda</taxon>
        <taxon>Chromadorea</taxon>
        <taxon>Rhabditida</taxon>
        <taxon>Rhabditina</taxon>
        <taxon>Rhabditomorpha</taxon>
        <taxon>Strongyloidea</taxon>
        <taxon>Ancylostomatidae</taxon>
        <taxon>Bunostominae</taxon>
        <taxon>Necator</taxon>
    </lineage>
</organism>
<gene>
    <name evidence="4" type="primary">Necator_chrI.g1801</name>
    <name evidence="4" type="ORF">RB195_005675</name>
</gene>
<comment type="caution">
    <text evidence="1">Lacks conserved residue(s) required for the propagation of feature annotation.</text>
</comment>
<dbReference type="Gene3D" id="1.10.10.1940">
    <property type="match status" value="1"/>
</dbReference>
<dbReference type="InterPro" id="IPR003582">
    <property type="entry name" value="ShKT_dom"/>
</dbReference>
<feature type="signal peptide" evidence="2">
    <location>
        <begin position="1"/>
        <end position="16"/>
    </location>
</feature>
<keyword evidence="5" id="KW-1185">Reference proteome</keyword>
<protein>
    <recommendedName>
        <fullName evidence="3">ShKT domain-containing protein</fullName>
    </recommendedName>
</protein>
<feature type="domain" description="ShKT" evidence="3">
    <location>
        <begin position="26"/>
        <end position="64"/>
    </location>
</feature>
<dbReference type="Proteomes" id="UP001303046">
    <property type="component" value="Unassembled WGS sequence"/>
</dbReference>
<evidence type="ECO:0000259" key="3">
    <source>
        <dbReference type="PROSITE" id="PS51670"/>
    </source>
</evidence>